<name>A0A4U3FPK5_9GAMM</name>
<comment type="caution">
    <text evidence="1">The sequence shown here is derived from an EMBL/GenBank/DDBJ whole genome shotgun (WGS) entry which is preliminary data.</text>
</comment>
<organism evidence="1 2">
    <name type="scientific">Erwinia persicina</name>
    <dbReference type="NCBI Taxonomy" id="55211"/>
    <lineage>
        <taxon>Bacteria</taxon>
        <taxon>Pseudomonadati</taxon>
        <taxon>Pseudomonadota</taxon>
        <taxon>Gammaproteobacteria</taxon>
        <taxon>Enterobacterales</taxon>
        <taxon>Erwiniaceae</taxon>
        <taxon>Erwinia</taxon>
    </lineage>
</organism>
<protein>
    <submittedName>
        <fullName evidence="1">Uncharacterized protein</fullName>
    </submittedName>
</protein>
<evidence type="ECO:0000313" key="2">
    <source>
        <dbReference type="Proteomes" id="UP000306393"/>
    </source>
</evidence>
<proteinExistence type="predicted"/>
<sequence>MVDFTIIRGNGRTCKISVRTGKLMLIKDEGFAVTYRGRIYHSDAVSCTDEPSSLTLAFVGTCDCVTLENSDA</sequence>
<dbReference type="AlphaFoldDB" id="A0A4U3FPK5"/>
<accession>A0A4U3FPK5</accession>
<reference evidence="1 2" key="1">
    <citation type="journal article" date="2019" name="Sci. Rep.">
        <title>Differences in resource use lead to coexistence of seed-transmitted microbial populations.</title>
        <authorList>
            <person name="Torres-Cortes G."/>
            <person name="Garcia B.J."/>
            <person name="Compant S."/>
            <person name="Rezki S."/>
            <person name="Jones P."/>
            <person name="Preveaux A."/>
            <person name="Briand M."/>
            <person name="Roulet A."/>
            <person name="Bouchez O."/>
            <person name="Jacobson D."/>
            <person name="Barret M."/>
        </authorList>
    </citation>
    <scope>NUCLEOTIDE SEQUENCE [LARGE SCALE GENOMIC DNA]</scope>
    <source>
        <strain evidence="1 2">CFBP13511</strain>
    </source>
</reference>
<evidence type="ECO:0000313" key="1">
    <source>
        <dbReference type="EMBL" id="TKJ94789.1"/>
    </source>
</evidence>
<dbReference type="Proteomes" id="UP000306393">
    <property type="component" value="Unassembled WGS sequence"/>
</dbReference>
<dbReference type="EMBL" id="QGAC01000001">
    <property type="protein sequence ID" value="TKJ94789.1"/>
    <property type="molecule type" value="Genomic_DNA"/>
</dbReference>
<gene>
    <name evidence="1" type="ORF">EpCFBP13511_00030</name>
</gene>